<reference evidence="3" key="1">
    <citation type="submission" date="2016-11" db="EMBL/GenBank/DDBJ databases">
        <authorList>
            <person name="Varghese N."/>
            <person name="Submissions S."/>
        </authorList>
    </citation>
    <scope>NUCLEOTIDE SEQUENCE [LARGE SCALE GENOMIC DNA]</scope>
    <source>
        <strain evidence="3">DSM 6637</strain>
    </source>
</reference>
<dbReference type="GO" id="GO:0016301">
    <property type="term" value="F:kinase activity"/>
    <property type="evidence" value="ECO:0007669"/>
    <property type="project" value="UniProtKB-KW"/>
</dbReference>
<gene>
    <name evidence="2" type="ORF">SAMN05444389_10978</name>
</gene>
<evidence type="ECO:0000259" key="1">
    <source>
        <dbReference type="Pfam" id="PF01636"/>
    </source>
</evidence>
<evidence type="ECO:0000313" key="2">
    <source>
        <dbReference type="EMBL" id="SHM43315.1"/>
    </source>
</evidence>
<dbReference type="AlphaFoldDB" id="A0A1M7IRK1"/>
<keyword evidence="2" id="KW-0808">Transferase</keyword>
<dbReference type="Pfam" id="PF01636">
    <property type="entry name" value="APH"/>
    <property type="match status" value="1"/>
</dbReference>
<dbReference type="InterPro" id="IPR011009">
    <property type="entry name" value="Kinase-like_dom_sf"/>
</dbReference>
<dbReference type="Gene3D" id="3.90.1200.10">
    <property type="match status" value="1"/>
</dbReference>
<keyword evidence="3" id="KW-1185">Reference proteome</keyword>
<sequence>MTVLPASLHDSFNIRDNPTPQFIQAIRDRFPVEREVDELLTRKMQSRSGPPYRRITLDELRAKLTRMLTDLGVGNFVITEPGWFTGGVSKIQMGFTLEWDDLAQGRRKERLVLRMDPSEGSNTTSRPREYELLEAFQGIIPVPAVYWLDPDGRWFPQPALIYAFAPGVTKSRATQTGQVSGLGTNFGPDLRAKLAPQFMAHLAAIHHFDFSARSFATMDMPQAGTTQAAIWQLNRARRIWEEDRGEDFPLMDVAANWLEANAPKLDHASIVHGDFRSGNFLFDEETGRIGAWLDWERAHIGDRHRDLAWMTQSTMGHYSEDRKTYFVCGLIPLDDFFEEYTRVSGLPVDPDRLAWYRILNCYQIIASTVATANRVARLGKSHQDPLLIRVKGMAPTVERELSLCLKERL</sequence>
<evidence type="ECO:0000313" key="3">
    <source>
        <dbReference type="Proteomes" id="UP000184444"/>
    </source>
</evidence>
<accession>A0A1M7IRK1</accession>
<name>A0A1M7IRK1_9RHOB</name>
<keyword evidence="2" id="KW-0418">Kinase</keyword>
<protein>
    <submittedName>
        <fullName evidence="2">Predicted kinase, aminoglycoside phosphotransferase (APT) family</fullName>
    </submittedName>
</protein>
<dbReference type="Gene3D" id="3.30.200.20">
    <property type="entry name" value="Phosphorylase Kinase, domain 1"/>
    <property type="match status" value="1"/>
</dbReference>
<dbReference type="EMBL" id="FRCK01000009">
    <property type="protein sequence ID" value="SHM43315.1"/>
    <property type="molecule type" value="Genomic_DNA"/>
</dbReference>
<feature type="domain" description="Aminoglycoside phosphotransferase" evidence="1">
    <location>
        <begin position="109"/>
        <end position="313"/>
    </location>
</feature>
<dbReference type="STRING" id="53463.SAMN05444389_10978"/>
<dbReference type="SUPFAM" id="SSF56112">
    <property type="entry name" value="Protein kinase-like (PK-like)"/>
    <property type="match status" value="1"/>
</dbReference>
<dbReference type="CDD" id="cd05154">
    <property type="entry name" value="ACAD10_11_N-like"/>
    <property type="match status" value="1"/>
</dbReference>
<dbReference type="Proteomes" id="UP000184444">
    <property type="component" value="Unassembled WGS sequence"/>
</dbReference>
<dbReference type="PANTHER" id="PTHR21310">
    <property type="entry name" value="AMINOGLYCOSIDE PHOSPHOTRANSFERASE-RELATED-RELATED"/>
    <property type="match status" value="1"/>
</dbReference>
<dbReference type="InterPro" id="IPR002575">
    <property type="entry name" value="Aminoglycoside_PTrfase"/>
</dbReference>
<dbReference type="OrthoDB" id="3806873at2"/>
<dbReference type="InterPro" id="IPR051678">
    <property type="entry name" value="AGP_Transferase"/>
</dbReference>
<organism evidence="2 3">
    <name type="scientific">Paracoccus solventivorans</name>
    <dbReference type="NCBI Taxonomy" id="53463"/>
    <lineage>
        <taxon>Bacteria</taxon>
        <taxon>Pseudomonadati</taxon>
        <taxon>Pseudomonadota</taxon>
        <taxon>Alphaproteobacteria</taxon>
        <taxon>Rhodobacterales</taxon>
        <taxon>Paracoccaceae</taxon>
        <taxon>Paracoccus</taxon>
    </lineage>
</organism>
<dbReference type="RefSeq" id="WP_073067728.1">
    <property type="nucleotide sequence ID" value="NZ_FRCK01000009.1"/>
</dbReference>
<proteinExistence type="predicted"/>
<dbReference type="InterPro" id="IPR041726">
    <property type="entry name" value="ACAD10_11_N"/>
</dbReference>